<dbReference type="Pfam" id="PF13384">
    <property type="entry name" value="HTH_23"/>
    <property type="match status" value="1"/>
</dbReference>
<dbReference type="InterPro" id="IPR009057">
    <property type="entry name" value="Homeodomain-like_sf"/>
</dbReference>
<organism evidence="1 2">
    <name type="scientific">Pseudochrobactrum kiredjianiae</name>
    <dbReference type="NCBI Taxonomy" id="386305"/>
    <lineage>
        <taxon>Bacteria</taxon>
        <taxon>Pseudomonadati</taxon>
        <taxon>Pseudomonadota</taxon>
        <taxon>Alphaproteobacteria</taxon>
        <taxon>Hyphomicrobiales</taxon>
        <taxon>Brucellaceae</taxon>
        <taxon>Pseudochrobactrum</taxon>
    </lineage>
</organism>
<dbReference type="Proteomes" id="UP001597263">
    <property type="component" value="Unassembled WGS sequence"/>
</dbReference>
<evidence type="ECO:0000313" key="1">
    <source>
        <dbReference type="EMBL" id="MFD1226696.1"/>
    </source>
</evidence>
<keyword evidence="2" id="KW-1185">Reference proteome</keyword>
<reference evidence="2" key="1">
    <citation type="journal article" date="2019" name="Int. J. Syst. Evol. Microbiol.">
        <title>The Global Catalogue of Microorganisms (GCM) 10K type strain sequencing project: providing services to taxonomists for standard genome sequencing and annotation.</title>
        <authorList>
            <consortium name="The Broad Institute Genomics Platform"/>
            <consortium name="The Broad Institute Genome Sequencing Center for Infectious Disease"/>
            <person name="Wu L."/>
            <person name="Ma J."/>
        </authorList>
    </citation>
    <scope>NUCLEOTIDE SEQUENCE [LARGE SCALE GENOMIC DNA]</scope>
    <source>
        <strain evidence="2">CCUG 49584</strain>
    </source>
</reference>
<comment type="caution">
    <text evidence="1">The sequence shown here is derived from an EMBL/GenBank/DDBJ whole genome shotgun (WGS) entry which is preliminary data.</text>
</comment>
<dbReference type="RefSeq" id="WP_289388436.1">
    <property type="nucleotide sequence ID" value="NZ_JAUCBM010000012.1"/>
</dbReference>
<proteinExistence type="predicted"/>
<dbReference type="EMBL" id="JBHTMA010000032">
    <property type="protein sequence ID" value="MFD1226696.1"/>
    <property type="molecule type" value="Genomic_DNA"/>
</dbReference>
<evidence type="ECO:0000313" key="2">
    <source>
        <dbReference type="Proteomes" id="UP001597263"/>
    </source>
</evidence>
<name>A0ABW3V3U1_9HYPH</name>
<dbReference type="SUPFAM" id="SSF46689">
    <property type="entry name" value="Homeodomain-like"/>
    <property type="match status" value="1"/>
</dbReference>
<sequence>MAKSYSDELRLQVVAFINEGHTVRQAAEKFGVSPSFAAKTHKKHSEQAAIPLLAEVEPAVEPEPSFTDAEITASDLAEMFGVSKRSISDFAERGIIVKTGRNRFSLQKSVHLYCDHLRGIAAGRGGDNADALTVERARLAAEQADNVAMKNAVLRREMVAISDVRNEWVTIGRRLRNEMMSVPSRCRQMLPHLTTFDVDLIDKEIRAALTGLGVKDNDSADDIAEGSVGMPDTAAETEALGLD</sequence>
<accession>A0ABW3V3U1</accession>
<gene>
    <name evidence="1" type="ORF">ACFQ35_05960</name>
</gene>
<protein>
    <submittedName>
        <fullName evidence="1">Helix-turn-helix domain-containing protein</fullName>
    </submittedName>
</protein>